<protein>
    <submittedName>
        <fullName evidence="2">Uncharacterized protein</fullName>
    </submittedName>
</protein>
<evidence type="ECO:0000256" key="1">
    <source>
        <dbReference type="SAM" id="MobiDB-lite"/>
    </source>
</evidence>
<organism evidence="2 3">
    <name type="scientific">Paenibacillus lactis</name>
    <dbReference type="NCBI Taxonomy" id="228574"/>
    <lineage>
        <taxon>Bacteria</taxon>
        <taxon>Bacillati</taxon>
        <taxon>Bacillota</taxon>
        <taxon>Bacilli</taxon>
        <taxon>Bacillales</taxon>
        <taxon>Paenibacillaceae</taxon>
        <taxon>Paenibacillus</taxon>
    </lineage>
</organism>
<evidence type="ECO:0000313" key="3">
    <source>
        <dbReference type="Proteomes" id="UP000706926"/>
    </source>
</evidence>
<feature type="region of interest" description="Disordered" evidence="1">
    <location>
        <begin position="33"/>
        <end position="63"/>
    </location>
</feature>
<dbReference type="Proteomes" id="UP000706926">
    <property type="component" value="Unassembled WGS sequence"/>
</dbReference>
<comment type="caution">
    <text evidence="2">The sequence shown here is derived from an EMBL/GenBank/DDBJ whole genome shotgun (WGS) entry which is preliminary data.</text>
</comment>
<proteinExistence type="predicted"/>
<accession>A0ABS4FHT0</accession>
<dbReference type="EMBL" id="JAGGKI010000017">
    <property type="protein sequence ID" value="MBP1895811.1"/>
    <property type="molecule type" value="Genomic_DNA"/>
</dbReference>
<dbReference type="RefSeq" id="WP_210095464.1">
    <property type="nucleotide sequence ID" value="NZ_BOSA01000011.1"/>
</dbReference>
<reference evidence="2 3" key="1">
    <citation type="submission" date="2021-03" db="EMBL/GenBank/DDBJ databases">
        <title>Genomic Encyclopedia of Type Strains, Phase IV (KMG-IV): sequencing the most valuable type-strain genomes for metagenomic binning, comparative biology and taxonomic classification.</title>
        <authorList>
            <person name="Goeker M."/>
        </authorList>
    </citation>
    <scope>NUCLEOTIDE SEQUENCE [LARGE SCALE GENOMIC DNA]</scope>
    <source>
        <strain evidence="2 3">DSM 15596</strain>
    </source>
</reference>
<evidence type="ECO:0000313" key="2">
    <source>
        <dbReference type="EMBL" id="MBP1895811.1"/>
    </source>
</evidence>
<keyword evidence="3" id="KW-1185">Reference proteome</keyword>
<sequence length="80" mass="8640">MPRRREKVCFFICAPPPGMLKSGRAFPRAVAPADGNGDDVPGGNRRFRASPDGYRRCRASPDSNRGALPRLTAITVPCLA</sequence>
<gene>
    <name evidence="2" type="ORF">J2Z18_004921</name>
</gene>
<name>A0ABS4FHT0_9BACL</name>
<dbReference type="GeneID" id="95406807"/>